<dbReference type="EMBL" id="MLJW01005377">
    <property type="protein sequence ID" value="OIQ68326.1"/>
    <property type="molecule type" value="Genomic_DNA"/>
</dbReference>
<gene>
    <name evidence="1" type="ORF">GALL_500860</name>
</gene>
<name>A0A1J5PAJ4_9ZZZZ</name>
<comment type="caution">
    <text evidence="1">The sequence shown here is derived from an EMBL/GenBank/DDBJ whole genome shotgun (WGS) entry which is preliminary data.</text>
</comment>
<dbReference type="AlphaFoldDB" id="A0A1J5PAJ4"/>
<reference evidence="1" key="1">
    <citation type="submission" date="2016-10" db="EMBL/GenBank/DDBJ databases">
        <title>Sequence of Gallionella enrichment culture.</title>
        <authorList>
            <person name="Poehlein A."/>
            <person name="Muehling M."/>
            <person name="Daniel R."/>
        </authorList>
    </citation>
    <scope>NUCLEOTIDE SEQUENCE</scope>
</reference>
<evidence type="ECO:0000313" key="1">
    <source>
        <dbReference type="EMBL" id="OIQ68326.1"/>
    </source>
</evidence>
<evidence type="ECO:0008006" key="2">
    <source>
        <dbReference type="Google" id="ProtNLM"/>
    </source>
</evidence>
<sequence>MFSGGGSVNDKPDTNAFILEADWVPFGKEDSQWAPLANLKLGVQYTAYTQFNGGTSNYDGAGSNASGNNALLMFAWFMF</sequence>
<accession>A0A1J5PAJ4</accession>
<proteinExistence type="predicted"/>
<organism evidence="1">
    <name type="scientific">mine drainage metagenome</name>
    <dbReference type="NCBI Taxonomy" id="410659"/>
    <lineage>
        <taxon>unclassified sequences</taxon>
        <taxon>metagenomes</taxon>
        <taxon>ecological metagenomes</taxon>
    </lineage>
</organism>
<protein>
    <recommendedName>
        <fullName evidence="2">Cytochrome c1 protein</fullName>
    </recommendedName>
</protein>